<organism evidence="1">
    <name type="scientific">Arundo donax</name>
    <name type="common">Giant reed</name>
    <name type="synonym">Donax arundinaceus</name>
    <dbReference type="NCBI Taxonomy" id="35708"/>
    <lineage>
        <taxon>Eukaryota</taxon>
        <taxon>Viridiplantae</taxon>
        <taxon>Streptophyta</taxon>
        <taxon>Embryophyta</taxon>
        <taxon>Tracheophyta</taxon>
        <taxon>Spermatophyta</taxon>
        <taxon>Magnoliopsida</taxon>
        <taxon>Liliopsida</taxon>
        <taxon>Poales</taxon>
        <taxon>Poaceae</taxon>
        <taxon>PACMAD clade</taxon>
        <taxon>Arundinoideae</taxon>
        <taxon>Arundineae</taxon>
        <taxon>Arundo</taxon>
    </lineage>
</organism>
<dbReference type="AlphaFoldDB" id="A0A0A9FBF8"/>
<accession>A0A0A9FBF8</accession>
<reference evidence="1" key="2">
    <citation type="journal article" date="2015" name="Data Brief">
        <title>Shoot transcriptome of the giant reed, Arundo donax.</title>
        <authorList>
            <person name="Barrero R.A."/>
            <person name="Guerrero F.D."/>
            <person name="Moolhuijzen P."/>
            <person name="Goolsby J.A."/>
            <person name="Tidwell J."/>
            <person name="Bellgard S.E."/>
            <person name="Bellgard M.I."/>
        </authorList>
    </citation>
    <scope>NUCLEOTIDE SEQUENCE</scope>
    <source>
        <tissue evidence="1">Shoot tissue taken approximately 20 cm above the soil surface</tissue>
    </source>
</reference>
<dbReference type="EMBL" id="GBRH01190410">
    <property type="protein sequence ID" value="JAE07486.1"/>
    <property type="molecule type" value="Transcribed_RNA"/>
</dbReference>
<evidence type="ECO:0000313" key="1">
    <source>
        <dbReference type="EMBL" id="JAE07486.1"/>
    </source>
</evidence>
<name>A0A0A9FBF8_ARUDO</name>
<proteinExistence type="predicted"/>
<sequence>MPQLPQEVNLSLMKKKRVKL</sequence>
<protein>
    <submittedName>
        <fullName evidence="1">Uncharacterized protein</fullName>
    </submittedName>
</protein>
<reference evidence="1" key="1">
    <citation type="submission" date="2014-09" db="EMBL/GenBank/DDBJ databases">
        <authorList>
            <person name="Magalhaes I.L.F."/>
            <person name="Oliveira U."/>
            <person name="Santos F.R."/>
            <person name="Vidigal T.H.D.A."/>
            <person name="Brescovit A.D."/>
            <person name="Santos A.J."/>
        </authorList>
    </citation>
    <scope>NUCLEOTIDE SEQUENCE</scope>
    <source>
        <tissue evidence="1">Shoot tissue taken approximately 20 cm above the soil surface</tissue>
    </source>
</reference>